<evidence type="ECO:0000313" key="10">
    <source>
        <dbReference type="Proteomes" id="UP001499924"/>
    </source>
</evidence>
<keyword evidence="6 7" id="KW-0472">Membrane</keyword>
<gene>
    <name evidence="9" type="ORF">GCM10010531_40290</name>
</gene>
<dbReference type="PANTHER" id="PTHR43386:SF1">
    <property type="entry name" value="D,D-DIPEPTIDE TRANSPORT SYSTEM PERMEASE PROTEIN DDPC-RELATED"/>
    <property type="match status" value="1"/>
</dbReference>
<dbReference type="PROSITE" id="PS50928">
    <property type="entry name" value="ABC_TM1"/>
    <property type="match status" value="1"/>
</dbReference>
<evidence type="ECO:0000256" key="2">
    <source>
        <dbReference type="ARBA" id="ARBA00022448"/>
    </source>
</evidence>
<evidence type="ECO:0000259" key="8">
    <source>
        <dbReference type="PROSITE" id="PS50928"/>
    </source>
</evidence>
<comment type="caution">
    <text evidence="9">The sequence shown here is derived from an EMBL/GenBank/DDBJ whole genome shotgun (WGS) entry which is preliminary data.</text>
</comment>
<reference evidence="10" key="1">
    <citation type="journal article" date="2019" name="Int. J. Syst. Evol. Microbiol.">
        <title>The Global Catalogue of Microorganisms (GCM) 10K type strain sequencing project: providing services to taxonomists for standard genome sequencing and annotation.</title>
        <authorList>
            <consortium name="The Broad Institute Genomics Platform"/>
            <consortium name="The Broad Institute Genome Sequencing Center for Infectious Disease"/>
            <person name="Wu L."/>
            <person name="Ma J."/>
        </authorList>
    </citation>
    <scope>NUCLEOTIDE SEQUENCE [LARGE SCALE GENOMIC DNA]</scope>
    <source>
        <strain evidence="10">JCM 15614</strain>
    </source>
</reference>
<dbReference type="Pfam" id="PF12911">
    <property type="entry name" value="OppC_N"/>
    <property type="match status" value="1"/>
</dbReference>
<comment type="similarity">
    <text evidence="7">Belongs to the binding-protein-dependent transport system permease family.</text>
</comment>
<dbReference type="Pfam" id="PF00528">
    <property type="entry name" value="BPD_transp_1"/>
    <property type="match status" value="1"/>
</dbReference>
<keyword evidence="2 7" id="KW-0813">Transport</keyword>
<keyword evidence="3" id="KW-1003">Cell membrane</keyword>
<dbReference type="Gene3D" id="1.10.3720.10">
    <property type="entry name" value="MetI-like"/>
    <property type="match status" value="1"/>
</dbReference>
<feature type="transmembrane region" description="Helical" evidence="7">
    <location>
        <begin position="47"/>
        <end position="69"/>
    </location>
</feature>
<evidence type="ECO:0000256" key="5">
    <source>
        <dbReference type="ARBA" id="ARBA00022989"/>
    </source>
</evidence>
<accession>A0ABP6PLQ1</accession>
<feature type="domain" description="ABC transmembrane type-1" evidence="8">
    <location>
        <begin position="113"/>
        <end position="303"/>
    </location>
</feature>
<dbReference type="InterPro" id="IPR000515">
    <property type="entry name" value="MetI-like"/>
</dbReference>
<feature type="transmembrane region" description="Helical" evidence="7">
    <location>
        <begin position="152"/>
        <end position="171"/>
    </location>
</feature>
<feature type="transmembrane region" description="Helical" evidence="7">
    <location>
        <begin position="285"/>
        <end position="306"/>
    </location>
</feature>
<dbReference type="SUPFAM" id="SSF161098">
    <property type="entry name" value="MetI-like"/>
    <property type="match status" value="1"/>
</dbReference>
<dbReference type="EMBL" id="BAAAVV010000015">
    <property type="protein sequence ID" value="GAA3182010.1"/>
    <property type="molecule type" value="Genomic_DNA"/>
</dbReference>
<dbReference type="InterPro" id="IPR035906">
    <property type="entry name" value="MetI-like_sf"/>
</dbReference>
<keyword evidence="10" id="KW-1185">Reference proteome</keyword>
<dbReference type="InterPro" id="IPR025966">
    <property type="entry name" value="OppC_N"/>
</dbReference>
<dbReference type="PANTHER" id="PTHR43386">
    <property type="entry name" value="OLIGOPEPTIDE TRANSPORT SYSTEM PERMEASE PROTEIN APPC"/>
    <property type="match status" value="1"/>
</dbReference>
<organism evidence="9 10">
    <name type="scientific">Blastococcus jejuensis</name>
    <dbReference type="NCBI Taxonomy" id="351224"/>
    <lineage>
        <taxon>Bacteria</taxon>
        <taxon>Bacillati</taxon>
        <taxon>Actinomycetota</taxon>
        <taxon>Actinomycetes</taxon>
        <taxon>Geodermatophilales</taxon>
        <taxon>Geodermatophilaceae</taxon>
        <taxon>Blastococcus</taxon>
    </lineage>
</organism>
<evidence type="ECO:0000256" key="7">
    <source>
        <dbReference type="RuleBase" id="RU363032"/>
    </source>
</evidence>
<feature type="transmembrane region" description="Helical" evidence="7">
    <location>
        <begin position="234"/>
        <end position="257"/>
    </location>
</feature>
<name>A0ABP6PLQ1_9ACTN</name>
<protein>
    <submittedName>
        <fullName evidence="9">ABC transporter permease subunit</fullName>
    </submittedName>
</protein>
<proteinExistence type="inferred from homology"/>
<evidence type="ECO:0000256" key="1">
    <source>
        <dbReference type="ARBA" id="ARBA00004651"/>
    </source>
</evidence>
<dbReference type="CDD" id="cd06261">
    <property type="entry name" value="TM_PBP2"/>
    <property type="match status" value="1"/>
</dbReference>
<keyword evidence="5 7" id="KW-1133">Transmembrane helix</keyword>
<feature type="transmembrane region" description="Helical" evidence="7">
    <location>
        <begin position="117"/>
        <end position="145"/>
    </location>
</feature>
<evidence type="ECO:0000256" key="6">
    <source>
        <dbReference type="ARBA" id="ARBA00023136"/>
    </source>
</evidence>
<evidence type="ECO:0000313" key="9">
    <source>
        <dbReference type="EMBL" id="GAA3182010.1"/>
    </source>
</evidence>
<sequence length="316" mass="33322">MGSVSTVGDLKRRRIDELAARAGQVPEGEGGVSLTKSAFRRLRRDPVAIIGAVIVVVFLLVAAFAPLLAMRDPLAQTLLSEIRPGSIPGSREGFPLGVDNLGRDLLSRLIWGSRQSLMIGVVSTILGVIVGMALGVLAGAFGGWVDTVVMRFVDILLSVPGLLMAISVSVLLGQNQYALMIAIAVTQVPIFARLLRGSMLAQRGSDYAVAAQALGVKKGRIVFGHVLPNSLSPVIVQATLSLATAIIEAAALSFLGLGDPDLARPEWGAMLANAQAFLSIRPELAVYPALCIIVVALGFTLLGESLREALDPKFRR</sequence>
<keyword evidence="4 7" id="KW-0812">Transmembrane</keyword>
<comment type="subcellular location">
    <subcellularLocation>
        <location evidence="1 7">Cell membrane</location>
        <topology evidence="1 7">Multi-pass membrane protein</topology>
    </subcellularLocation>
</comment>
<dbReference type="Proteomes" id="UP001499924">
    <property type="component" value="Unassembled WGS sequence"/>
</dbReference>
<dbReference type="InterPro" id="IPR050366">
    <property type="entry name" value="BP-dependent_transpt_permease"/>
</dbReference>
<evidence type="ECO:0000256" key="3">
    <source>
        <dbReference type="ARBA" id="ARBA00022475"/>
    </source>
</evidence>
<evidence type="ECO:0000256" key="4">
    <source>
        <dbReference type="ARBA" id="ARBA00022692"/>
    </source>
</evidence>